<feature type="compositionally biased region" description="Acidic residues" evidence="1">
    <location>
        <begin position="93"/>
        <end position="103"/>
    </location>
</feature>
<dbReference type="SMART" id="SM00292">
    <property type="entry name" value="BRCT"/>
    <property type="match status" value="1"/>
</dbReference>
<feature type="compositionally biased region" description="Acidic residues" evidence="1">
    <location>
        <begin position="140"/>
        <end position="151"/>
    </location>
</feature>
<evidence type="ECO:0000256" key="1">
    <source>
        <dbReference type="SAM" id="MobiDB-lite"/>
    </source>
</evidence>
<proteinExistence type="predicted"/>
<dbReference type="EMBL" id="NKHZ01000049">
    <property type="protein sequence ID" value="PNS17630.1"/>
    <property type="molecule type" value="Genomic_DNA"/>
</dbReference>
<gene>
    <name evidence="3" type="ORF">CAC42_3025</name>
</gene>
<evidence type="ECO:0000259" key="2">
    <source>
        <dbReference type="PROSITE" id="PS50172"/>
    </source>
</evidence>
<dbReference type="PROSITE" id="PS50172">
    <property type="entry name" value="BRCT"/>
    <property type="match status" value="1"/>
</dbReference>
<comment type="caution">
    <text evidence="3">The sequence shown here is derived from an EMBL/GenBank/DDBJ whole genome shotgun (WGS) entry which is preliminary data.</text>
</comment>
<dbReference type="Gene3D" id="3.40.50.10190">
    <property type="entry name" value="BRCT domain"/>
    <property type="match status" value="1"/>
</dbReference>
<accession>A0A2K1QRS0</accession>
<dbReference type="Proteomes" id="UP000243797">
    <property type="component" value="Unassembled WGS sequence"/>
</dbReference>
<dbReference type="OrthoDB" id="446168at2759"/>
<evidence type="ECO:0000313" key="4">
    <source>
        <dbReference type="Proteomes" id="UP000243797"/>
    </source>
</evidence>
<dbReference type="AlphaFoldDB" id="A0A2K1QRS0"/>
<dbReference type="SUPFAM" id="SSF52113">
    <property type="entry name" value="BRCT domain"/>
    <property type="match status" value="1"/>
</dbReference>
<dbReference type="InterPro" id="IPR001357">
    <property type="entry name" value="BRCT_dom"/>
</dbReference>
<dbReference type="STRING" id="2082308.A0A2K1QRS0"/>
<dbReference type="Pfam" id="PF00533">
    <property type="entry name" value="BRCT"/>
    <property type="match status" value="1"/>
</dbReference>
<protein>
    <submittedName>
        <fullName evidence="3">Replication factor C subunit 1</fullName>
    </submittedName>
</protein>
<dbReference type="InterPro" id="IPR036420">
    <property type="entry name" value="BRCT_dom_sf"/>
</dbReference>
<evidence type="ECO:0000313" key="3">
    <source>
        <dbReference type="EMBL" id="PNS17630.1"/>
    </source>
</evidence>
<reference evidence="3 4" key="1">
    <citation type="submission" date="2017-06" db="EMBL/GenBank/DDBJ databases">
        <title>Draft genome sequence of a variant of Elsinoe murrayae.</title>
        <authorList>
            <person name="Cheng Q."/>
        </authorList>
    </citation>
    <scope>NUCLEOTIDE SEQUENCE [LARGE SCALE GENOMIC DNA]</scope>
    <source>
        <strain evidence="3 4">CQ-2017a</strain>
    </source>
</reference>
<dbReference type="InParanoid" id="A0A2K1QRS0"/>
<feature type="compositionally biased region" description="Polar residues" evidence="1">
    <location>
        <begin position="108"/>
        <end position="117"/>
    </location>
</feature>
<feature type="domain" description="BRCT" evidence="2">
    <location>
        <begin position="157"/>
        <end position="243"/>
    </location>
</feature>
<sequence length="250" mass="27591">MAPSQVYTLIRTDYQDTLDGGSDTLISIHTSAQSAKRHMDRHVATINKKHNLQDPNSNHSDYKNGTYGVKVMVNQDAFHSYDIRTHLDHVMEDSDDEHGDIDDAVPHPTTSKTSKAKTNGAKKPAVKAKAPTKRKAPSPDPEDKDDDEEAMPDPPEGSSTALSGLSFLITGTLEGLTRDQAKDLIARHGGENMKALSKKEDGPRPDYIVLGVKPGPKKVEEFRKGGYTTINQDELYEMIETKKGAKRARR</sequence>
<keyword evidence="4" id="KW-1185">Reference proteome</keyword>
<organism evidence="3 4">
    <name type="scientific">Sphaceloma murrayae</name>
    <dbReference type="NCBI Taxonomy" id="2082308"/>
    <lineage>
        <taxon>Eukaryota</taxon>
        <taxon>Fungi</taxon>
        <taxon>Dikarya</taxon>
        <taxon>Ascomycota</taxon>
        <taxon>Pezizomycotina</taxon>
        <taxon>Dothideomycetes</taxon>
        <taxon>Dothideomycetidae</taxon>
        <taxon>Myriangiales</taxon>
        <taxon>Elsinoaceae</taxon>
        <taxon>Sphaceloma</taxon>
    </lineage>
</organism>
<feature type="compositionally biased region" description="Basic residues" evidence="1">
    <location>
        <begin position="124"/>
        <end position="136"/>
    </location>
</feature>
<feature type="region of interest" description="Disordered" evidence="1">
    <location>
        <begin position="93"/>
        <end position="163"/>
    </location>
</feature>
<name>A0A2K1QRS0_9PEZI</name>